<dbReference type="OMA" id="FNQSSWT"/>
<dbReference type="OrthoDB" id="24630at2759"/>
<dbReference type="InterPro" id="IPR055420">
    <property type="entry name" value="IgD3_Trs65"/>
</dbReference>
<evidence type="ECO:0000259" key="2">
    <source>
        <dbReference type="Pfam" id="PF12735"/>
    </source>
</evidence>
<dbReference type="GO" id="GO:0006891">
    <property type="term" value="P:intra-Golgi vesicle-mediated transport"/>
    <property type="evidence" value="ECO:0007669"/>
    <property type="project" value="InterPro"/>
</dbReference>
<feature type="region of interest" description="Disordered" evidence="1">
    <location>
        <begin position="752"/>
        <end position="774"/>
    </location>
</feature>
<accession>A0A2H3J1T3</accession>
<reference evidence="3 4" key="1">
    <citation type="journal article" date="2012" name="Science">
        <title>The Paleozoic origin of enzymatic lignin decomposition reconstructed from 31 fungal genomes.</title>
        <authorList>
            <person name="Floudas D."/>
            <person name="Binder M."/>
            <person name="Riley R."/>
            <person name="Barry K."/>
            <person name="Blanchette R.A."/>
            <person name="Henrissat B."/>
            <person name="Martinez A.T."/>
            <person name="Otillar R."/>
            <person name="Spatafora J.W."/>
            <person name="Yadav J.S."/>
            <person name="Aerts A."/>
            <person name="Benoit I."/>
            <person name="Boyd A."/>
            <person name="Carlson A."/>
            <person name="Copeland A."/>
            <person name="Coutinho P.M."/>
            <person name="de Vries R.P."/>
            <person name="Ferreira P."/>
            <person name="Findley K."/>
            <person name="Foster B."/>
            <person name="Gaskell J."/>
            <person name="Glotzer D."/>
            <person name="Gorecki P."/>
            <person name="Heitman J."/>
            <person name="Hesse C."/>
            <person name="Hori C."/>
            <person name="Igarashi K."/>
            <person name="Jurgens J.A."/>
            <person name="Kallen N."/>
            <person name="Kersten P."/>
            <person name="Kohler A."/>
            <person name="Kuees U."/>
            <person name="Kumar T.K.A."/>
            <person name="Kuo A."/>
            <person name="LaButti K."/>
            <person name="Larrondo L.F."/>
            <person name="Lindquist E."/>
            <person name="Ling A."/>
            <person name="Lombard V."/>
            <person name="Lucas S."/>
            <person name="Lundell T."/>
            <person name="Martin R."/>
            <person name="McLaughlin D.J."/>
            <person name="Morgenstern I."/>
            <person name="Morin E."/>
            <person name="Murat C."/>
            <person name="Nagy L.G."/>
            <person name="Nolan M."/>
            <person name="Ohm R.A."/>
            <person name="Patyshakuliyeva A."/>
            <person name="Rokas A."/>
            <person name="Ruiz-Duenas F.J."/>
            <person name="Sabat G."/>
            <person name="Salamov A."/>
            <person name="Samejima M."/>
            <person name="Schmutz J."/>
            <person name="Slot J.C."/>
            <person name="St John F."/>
            <person name="Stenlid J."/>
            <person name="Sun H."/>
            <person name="Sun S."/>
            <person name="Syed K."/>
            <person name="Tsang A."/>
            <person name="Wiebenga A."/>
            <person name="Young D."/>
            <person name="Pisabarro A."/>
            <person name="Eastwood D.C."/>
            <person name="Martin F."/>
            <person name="Cullen D."/>
            <person name="Grigoriev I.V."/>
            <person name="Hibbett D.S."/>
        </authorList>
    </citation>
    <scope>NUCLEOTIDE SEQUENCE [LARGE SCALE GENOMIC DNA]</scope>
    <source>
        <strain evidence="3 4">MD-104</strain>
    </source>
</reference>
<feature type="region of interest" description="Disordered" evidence="1">
    <location>
        <begin position="1"/>
        <end position="24"/>
    </location>
</feature>
<proteinExistence type="predicted"/>
<dbReference type="GO" id="GO:0005802">
    <property type="term" value="C:trans-Golgi network"/>
    <property type="evidence" value="ECO:0007669"/>
    <property type="project" value="TreeGrafter"/>
</dbReference>
<evidence type="ECO:0000313" key="4">
    <source>
        <dbReference type="Proteomes" id="UP000218811"/>
    </source>
</evidence>
<dbReference type="InterPro" id="IPR024662">
    <property type="entry name" value="Trs65"/>
</dbReference>
<feature type="compositionally biased region" description="Polar residues" evidence="1">
    <location>
        <begin position="543"/>
        <end position="567"/>
    </location>
</feature>
<feature type="region of interest" description="Disordered" evidence="1">
    <location>
        <begin position="539"/>
        <end position="572"/>
    </location>
</feature>
<evidence type="ECO:0000313" key="3">
    <source>
        <dbReference type="EMBL" id="PCH35941.1"/>
    </source>
</evidence>
<dbReference type="AlphaFoldDB" id="A0A2H3J1T3"/>
<dbReference type="Proteomes" id="UP000218811">
    <property type="component" value="Unassembled WGS sequence"/>
</dbReference>
<dbReference type="EMBL" id="KB467865">
    <property type="protein sequence ID" value="PCH35941.1"/>
    <property type="molecule type" value="Genomic_DNA"/>
</dbReference>
<dbReference type="PANTHER" id="PTHR28159:SF1">
    <property type="entry name" value="TRAFFICKING PROTEIN PARTICLE COMPLEX II-SPECIFIC SUBUNIT 65"/>
    <property type="match status" value="1"/>
</dbReference>
<dbReference type="Pfam" id="PF12735">
    <property type="entry name" value="IgD3_Trs65"/>
    <property type="match status" value="1"/>
</dbReference>
<feature type="compositionally biased region" description="Basic and acidic residues" evidence="1">
    <location>
        <begin position="283"/>
        <end position="296"/>
    </location>
</feature>
<organism evidence="3 4">
    <name type="scientific">Wolfiporia cocos (strain MD-104)</name>
    <name type="common">Brown rot fungus</name>
    <dbReference type="NCBI Taxonomy" id="742152"/>
    <lineage>
        <taxon>Eukaryota</taxon>
        <taxon>Fungi</taxon>
        <taxon>Dikarya</taxon>
        <taxon>Basidiomycota</taxon>
        <taxon>Agaricomycotina</taxon>
        <taxon>Agaricomycetes</taxon>
        <taxon>Polyporales</taxon>
        <taxon>Phaeolaceae</taxon>
        <taxon>Wolfiporia</taxon>
    </lineage>
</organism>
<protein>
    <recommendedName>
        <fullName evidence="2">Trafficking protein particle complex II-specific subunit 65 IgD3 domain-containing protein</fullName>
    </recommendedName>
</protein>
<dbReference type="PANTHER" id="PTHR28159">
    <property type="entry name" value="TRAFFICKING PROTEIN PARTICLE COMPLEX II-SPECIFIC SUBUNIT 65"/>
    <property type="match status" value="1"/>
</dbReference>
<dbReference type="GO" id="GO:1990071">
    <property type="term" value="C:TRAPPII protein complex"/>
    <property type="evidence" value="ECO:0007669"/>
    <property type="project" value="InterPro"/>
</dbReference>
<evidence type="ECO:0000256" key="1">
    <source>
        <dbReference type="SAM" id="MobiDB-lite"/>
    </source>
</evidence>
<name>A0A2H3J1T3_WOLCO</name>
<dbReference type="STRING" id="742152.A0A2H3J1T3"/>
<feature type="domain" description="Trafficking protein particle complex II-specific subunit 65 IgD3" evidence="2">
    <location>
        <begin position="776"/>
        <end position="835"/>
    </location>
</feature>
<sequence length="852" mass="91331">MNLLAAAHPSIFPPSTPHPIPSAAESDRQYVQAQGTPLSSGVWGEQVLGSSRESTDAFALLWARDKREWVAVYRMSVLVRFMTTKFADPLLSLTVSTTLREKPLPITPPRRALAALIDAAGGIALDPTSPVRPNGPEDDSANNAEDDDTLAGFVEVNLLEGLQADPTFSSPSDPPLSLPSTRLGLTTRRTAFSLPPSSAQVVSAKPYPSTATTGKAIKPSAASATFRKSYRKTMKIVSGFHVRMRTVFVPYFLLPEARKKHANKKKPDTAHPDSDLDDSEDALQEREQREAGNEEHTVVLSVEIENLFPDIPSSAWPNYHFSIERADVSVSGTGAKTMLVGWGDGANVFPLHIGPREQMNLLYAVSFLRAPEVDEFTLATTSSGPAGKRASLTSAAQDVRRSVSINISVRPFERASGDSTGEDLTRSDESLIYPTRAYASYWSCKLNFSSASAAVTSHAEVDVPEQTVLPTPASPFPTTPAPALQNSLNSPNGSRISLQQGQLIAGNKRFTLSALDALSPDSPAARKALSPINYQSPIAMLNPANQPQSQTAGPTTPTSGLPNTFSAPTVRGAYMPPSVAQASYTRSPTTYGLPSPHDPYFSFAAHTDSLSPGGVDVEPATPRTPAYPAYPGSPPPIPPTPFWQAPLAQQSAAGTVGPSVEMRRDRGGQGALPTPGLNVAGFPLGLEVGAEIGTKVEAGGQPIIVSVGLLPIAGKGKGRTREPGEIYPLDRFTLDIFVFNQSSWTRRFEISHPEERRRRRKGRGDGGRKGEVGAPGILPLENRVRIGPLLPSTCQSVRMDFLALTPGVHPVEELLLTDVQSGFTMHLRSVMDIVVHEPHIDSTTSLEQLSLE</sequence>
<feature type="compositionally biased region" description="Acidic residues" evidence="1">
    <location>
        <begin position="136"/>
        <end position="146"/>
    </location>
</feature>
<feature type="region of interest" description="Disordered" evidence="1">
    <location>
        <begin position="260"/>
        <end position="296"/>
    </location>
</feature>
<keyword evidence="4" id="KW-1185">Reference proteome</keyword>
<feature type="compositionally biased region" description="Basic and acidic residues" evidence="1">
    <location>
        <begin position="265"/>
        <end position="274"/>
    </location>
</feature>
<feature type="region of interest" description="Disordered" evidence="1">
    <location>
        <begin position="125"/>
        <end position="146"/>
    </location>
</feature>
<gene>
    <name evidence="3" type="ORF">WOLCODRAFT_126429</name>
</gene>
<feature type="compositionally biased region" description="Pro residues" evidence="1">
    <location>
        <begin position="11"/>
        <end position="20"/>
    </location>
</feature>